<dbReference type="InterPro" id="IPR041492">
    <property type="entry name" value="HAD_2"/>
</dbReference>
<dbReference type="InterPro" id="IPR050155">
    <property type="entry name" value="HAD-like_hydrolase_sf"/>
</dbReference>
<dbReference type="SFLD" id="SFLDG01129">
    <property type="entry name" value="C1.5:_HAD__Beta-PGM__Phosphata"/>
    <property type="match status" value="1"/>
</dbReference>
<dbReference type="InterPro" id="IPR023214">
    <property type="entry name" value="HAD_sf"/>
</dbReference>
<reference evidence="1 2" key="1">
    <citation type="submission" date="2024-04" db="EMBL/GenBank/DDBJ databases">
        <authorList>
            <person name="Abashina T."/>
            <person name="Shaikin A."/>
        </authorList>
    </citation>
    <scope>NUCLEOTIDE SEQUENCE [LARGE SCALE GENOMIC DNA]</scope>
    <source>
        <strain evidence="1 2">AAFK</strain>
    </source>
</reference>
<evidence type="ECO:0000313" key="1">
    <source>
        <dbReference type="EMBL" id="MEK8088435.1"/>
    </source>
</evidence>
<dbReference type="Gene3D" id="3.40.50.1000">
    <property type="entry name" value="HAD superfamily/HAD-like"/>
    <property type="match status" value="1"/>
</dbReference>
<dbReference type="SFLD" id="SFLDS00003">
    <property type="entry name" value="Haloacid_Dehalogenase"/>
    <property type="match status" value="1"/>
</dbReference>
<dbReference type="Proteomes" id="UP001446205">
    <property type="component" value="Unassembled WGS sequence"/>
</dbReference>
<dbReference type="NCBIfam" id="TIGR01549">
    <property type="entry name" value="HAD-SF-IA-v1"/>
    <property type="match status" value="1"/>
</dbReference>
<organism evidence="1 2">
    <name type="scientific">Thermithiobacillus plumbiphilus</name>
    <dbReference type="NCBI Taxonomy" id="1729899"/>
    <lineage>
        <taxon>Bacteria</taxon>
        <taxon>Pseudomonadati</taxon>
        <taxon>Pseudomonadota</taxon>
        <taxon>Acidithiobacillia</taxon>
        <taxon>Acidithiobacillales</taxon>
        <taxon>Thermithiobacillaceae</taxon>
        <taxon>Thermithiobacillus</taxon>
    </lineage>
</organism>
<dbReference type="RefSeq" id="WP_341369497.1">
    <property type="nucleotide sequence ID" value="NZ_JBBPCO010000001.1"/>
</dbReference>
<protein>
    <submittedName>
        <fullName evidence="1">HAD-IA family hydrolase</fullName>
    </submittedName>
</protein>
<comment type="caution">
    <text evidence="1">The sequence shown here is derived from an EMBL/GenBank/DDBJ whole genome shotgun (WGS) entry which is preliminary data.</text>
</comment>
<dbReference type="NCBIfam" id="TIGR01509">
    <property type="entry name" value="HAD-SF-IA-v3"/>
    <property type="match status" value="1"/>
</dbReference>
<sequence length="221" mass="23970">MQRRYELIVFDWDGTLMDSVGLITSCLETAFQRAGLPVLPPERYRAIIGLGLQEAMSELMPDLSAEALETVVDHYRDCFLSAPPECMPFFAEVESTLEALHGAGYRLAVATGKARRGLARLFEQHGICRVFSSSRCADESQSKPAPDMLLELMQENGVSAEETLMVGDSLHDIRMARAAGVDALGVAHGVNPCEELLASGAIACLASMADLLPWLEGRAGR</sequence>
<dbReference type="PANTHER" id="PTHR43434:SF24">
    <property type="entry name" value="HYDROLASE-RELATED"/>
    <property type="match status" value="1"/>
</dbReference>
<proteinExistence type="predicted"/>
<dbReference type="EMBL" id="JBBPCO010000001">
    <property type="protein sequence ID" value="MEK8088435.1"/>
    <property type="molecule type" value="Genomic_DNA"/>
</dbReference>
<dbReference type="SUPFAM" id="SSF56784">
    <property type="entry name" value="HAD-like"/>
    <property type="match status" value="1"/>
</dbReference>
<gene>
    <name evidence="1" type="ORF">WOB96_01530</name>
</gene>
<dbReference type="Pfam" id="PF13419">
    <property type="entry name" value="HAD_2"/>
    <property type="match status" value="1"/>
</dbReference>
<dbReference type="SFLD" id="SFLDG01135">
    <property type="entry name" value="C1.5.6:_HAD__Beta-PGM__Phospha"/>
    <property type="match status" value="1"/>
</dbReference>
<dbReference type="PANTHER" id="PTHR43434">
    <property type="entry name" value="PHOSPHOGLYCOLATE PHOSPHATASE"/>
    <property type="match status" value="1"/>
</dbReference>
<dbReference type="GO" id="GO:0016787">
    <property type="term" value="F:hydrolase activity"/>
    <property type="evidence" value="ECO:0007669"/>
    <property type="project" value="UniProtKB-KW"/>
</dbReference>
<keyword evidence="1" id="KW-0378">Hydrolase</keyword>
<accession>A0ABU9D4E8</accession>
<dbReference type="Gene3D" id="1.10.150.240">
    <property type="entry name" value="Putative phosphatase, domain 2"/>
    <property type="match status" value="1"/>
</dbReference>
<dbReference type="InterPro" id="IPR036412">
    <property type="entry name" value="HAD-like_sf"/>
</dbReference>
<evidence type="ECO:0000313" key="2">
    <source>
        <dbReference type="Proteomes" id="UP001446205"/>
    </source>
</evidence>
<dbReference type="InterPro" id="IPR006439">
    <property type="entry name" value="HAD-SF_hydro_IA"/>
</dbReference>
<name>A0ABU9D4E8_9PROT</name>
<dbReference type="InterPro" id="IPR023198">
    <property type="entry name" value="PGP-like_dom2"/>
</dbReference>
<keyword evidence="2" id="KW-1185">Reference proteome</keyword>